<comment type="subunit">
    <text evidence="8">Composed of six subunits; NqrA, NqrB, NqrC, NqrD, NqrE and NqrF.</text>
</comment>
<dbReference type="RefSeq" id="WP_380691313.1">
    <property type="nucleotide sequence ID" value="NZ_JBHRSS010000008.1"/>
</dbReference>
<dbReference type="Proteomes" id="UP001595462">
    <property type="component" value="Unassembled WGS sequence"/>
</dbReference>
<comment type="caution">
    <text evidence="12">The sequence shown here is derived from an EMBL/GenBank/DDBJ whole genome shotgun (WGS) entry which is preliminary data.</text>
</comment>
<keyword evidence="3 8" id="KW-0520">NAD</keyword>
<feature type="domain" description="Na(+)-translocating NADH-quinone reductase subunit A C-terminal" evidence="10">
    <location>
        <begin position="265"/>
        <end position="313"/>
    </location>
</feature>
<dbReference type="InterPro" id="IPR056147">
    <property type="entry name" value="NQRA_N"/>
</dbReference>
<sequence>MQVTIKKGLDLPIEGAPSQVIHDAAPVSRVALIGLDHHGMKPTMLVAEGDQVKLGQPLFEDKKTPGVLYTAPANGEIAAINRGAKRVLQSIVIRVATGDLEEITFDAHAADDLARLEPAVVEKTLVDSGQWAALRTRPFSKVPAPGTRPTAIFVTAIDTNPLAADPTVVINDRREAFVDGLNVLARLTDGPVYICKAPGADIPKPAGEQFVVAEFGGKHPAGLVGTHIHHLHPVSVASPIWHIGYQDVMAFGALFTTGHIDISRVVALCGPSAANPRLLRTRMGASTDELLHDEVDGAEVRAISGSVLSGRRAAEWASYLGRYHTQITLLPESRSRPFMGWLMPGRDRFSKVNVFLSSLLKPARYTFNTSQNGSARAMVPIGNYEEVMPLDILPTQLLRALLVRDTDTALALGAAELDEEDLALLSFVDVAKYDFGPHLRANLELIEREG</sequence>
<dbReference type="EC" id="7.2.1.1" evidence="8"/>
<organism evidence="12 13">
    <name type="scientific">Salinisphaera aquimarina</name>
    <dbReference type="NCBI Taxonomy" id="2094031"/>
    <lineage>
        <taxon>Bacteria</taxon>
        <taxon>Pseudomonadati</taxon>
        <taxon>Pseudomonadota</taxon>
        <taxon>Gammaproteobacteria</taxon>
        <taxon>Salinisphaerales</taxon>
        <taxon>Salinisphaeraceae</taxon>
        <taxon>Salinisphaera</taxon>
    </lineage>
</organism>
<dbReference type="Pfam" id="PF11973">
    <property type="entry name" value="NQRA_SLBB"/>
    <property type="match status" value="1"/>
</dbReference>
<evidence type="ECO:0000256" key="1">
    <source>
        <dbReference type="ARBA" id="ARBA00022448"/>
    </source>
</evidence>
<dbReference type="InterPro" id="IPR008703">
    <property type="entry name" value="NqrA"/>
</dbReference>
<dbReference type="PANTHER" id="PTHR37839">
    <property type="entry name" value="NA(+)-TRANSLOCATING NADH-QUINONE REDUCTASE SUBUNIT A"/>
    <property type="match status" value="1"/>
</dbReference>
<keyword evidence="2 8" id="KW-1278">Translocase</keyword>
<evidence type="ECO:0000313" key="13">
    <source>
        <dbReference type="Proteomes" id="UP001595462"/>
    </source>
</evidence>
<keyword evidence="6 8" id="KW-0830">Ubiquinone</keyword>
<dbReference type="InterPro" id="IPR056148">
    <property type="entry name" value="NQRA_2nd"/>
</dbReference>
<evidence type="ECO:0000256" key="4">
    <source>
        <dbReference type="ARBA" id="ARBA00023053"/>
    </source>
</evidence>
<protein>
    <recommendedName>
        <fullName evidence="8">Na(+)-translocating NADH-quinone reductase subunit A</fullName>
        <shortName evidence="8">Na(+)-NQR subunit A</shortName>
        <shortName evidence="8">Na(+)-translocating NQR subunit A</shortName>
        <ecNumber evidence="8">7.2.1.1</ecNumber>
    </recommendedName>
    <alternativeName>
        <fullName evidence="8">NQR complex subunit A</fullName>
    </alternativeName>
    <alternativeName>
        <fullName evidence="8">NQR-1 subunit A</fullName>
    </alternativeName>
</protein>
<proteinExistence type="inferred from homology"/>
<keyword evidence="4 8" id="KW-0915">Sodium</keyword>
<dbReference type="NCBIfam" id="NF003759">
    <property type="entry name" value="PRK05352.1-2"/>
    <property type="match status" value="1"/>
</dbReference>
<feature type="domain" description="NqrA second alpha/beta" evidence="11">
    <location>
        <begin position="119"/>
        <end position="260"/>
    </location>
</feature>
<feature type="domain" description="NqrA N-terminal barrel-sandwich hybrid" evidence="9">
    <location>
        <begin position="3"/>
        <end position="95"/>
    </location>
</feature>
<keyword evidence="13" id="KW-1185">Reference proteome</keyword>
<dbReference type="PANTHER" id="PTHR37839:SF1">
    <property type="entry name" value="NA(+)-TRANSLOCATING NADH-QUINONE REDUCTASE SUBUNIT A"/>
    <property type="match status" value="1"/>
</dbReference>
<dbReference type="EMBL" id="JBHRSS010000008">
    <property type="protein sequence ID" value="MFC3105780.1"/>
    <property type="molecule type" value="Genomic_DNA"/>
</dbReference>
<evidence type="ECO:0000256" key="7">
    <source>
        <dbReference type="ARBA" id="ARBA00023201"/>
    </source>
</evidence>
<evidence type="ECO:0000256" key="5">
    <source>
        <dbReference type="ARBA" id="ARBA00023065"/>
    </source>
</evidence>
<evidence type="ECO:0000259" key="11">
    <source>
        <dbReference type="Pfam" id="PF24836"/>
    </source>
</evidence>
<evidence type="ECO:0000256" key="3">
    <source>
        <dbReference type="ARBA" id="ARBA00023027"/>
    </source>
</evidence>
<comment type="catalytic activity">
    <reaction evidence="8">
        <text>a ubiquinone + n Na(+)(in) + NADH + H(+) = a ubiquinol + n Na(+)(out) + NAD(+)</text>
        <dbReference type="Rhea" id="RHEA:47748"/>
        <dbReference type="Rhea" id="RHEA-COMP:9565"/>
        <dbReference type="Rhea" id="RHEA-COMP:9566"/>
        <dbReference type="ChEBI" id="CHEBI:15378"/>
        <dbReference type="ChEBI" id="CHEBI:16389"/>
        <dbReference type="ChEBI" id="CHEBI:17976"/>
        <dbReference type="ChEBI" id="CHEBI:29101"/>
        <dbReference type="ChEBI" id="CHEBI:57540"/>
        <dbReference type="ChEBI" id="CHEBI:57945"/>
        <dbReference type="EC" id="7.2.1.1"/>
    </reaction>
</comment>
<comment type="function">
    <text evidence="8">NQR complex catalyzes the reduction of ubiquinone-1 to ubiquinol by two successive reactions, coupled with the transport of Na(+) ions from the cytoplasm to the periplasm. NqrA to NqrE are probably involved in the second step, the conversion of ubisemiquinone to ubiquinol.</text>
</comment>
<accession>A0ABV7EWR9</accession>
<keyword evidence="5 8" id="KW-0406">Ion transport</keyword>
<evidence type="ECO:0000259" key="9">
    <source>
        <dbReference type="Pfam" id="PF05896"/>
    </source>
</evidence>
<dbReference type="NCBIfam" id="TIGR01936">
    <property type="entry name" value="nqrA"/>
    <property type="match status" value="1"/>
</dbReference>
<dbReference type="Pfam" id="PF05896">
    <property type="entry name" value="NQRA_N"/>
    <property type="match status" value="1"/>
</dbReference>
<dbReference type="HAMAP" id="MF_00425">
    <property type="entry name" value="NqrA"/>
    <property type="match status" value="1"/>
</dbReference>
<evidence type="ECO:0000313" key="12">
    <source>
        <dbReference type="EMBL" id="MFC3105780.1"/>
    </source>
</evidence>
<evidence type="ECO:0000259" key="10">
    <source>
        <dbReference type="Pfam" id="PF11973"/>
    </source>
</evidence>
<dbReference type="Pfam" id="PF24836">
    <property type="entry name" value="NQRA_2nd"/>
    <property type="match status" value="1"/>
</dbReference>
<keyword evidence="1 8" id="KW-0813">Transport</keyword>
<keyword evidence="7 8" id="KW-0739">Sodium transport</keyword>
<evidence type="ECO:0000256" key="6">
    <source>
        <dbReference type="ARBA" id="ARBA00023075"/>
    </source>
</evidence>
<dbReference type="InterPro" id="IPR022615">
    <property type="entry name" value="NqrA_C_domain"/>
</dbReference>
<reference evidence="13" key="1">
    <citation type="journal article" date="2019" name="Int. J. Syst. Evol. Microbiol.">
        <title>The Global Catalogue of Microorganisms (GCM) 10K type strain sequencing project: providing services to taxonomists for standard genome sequencing and annotation.</title>
        <authorList>
            <consortium name="The Broad Institute Genomics Platform"/>
            <consortium name="The Broad Institute Genome Sequencing Center for Infectious Disease"/>
            <person name="Wu L."/>
            <person name="Ma J."/>
        </authorList>
    </citation>
    <scope>NUCLEOTIDE SEQUENCE [LARGE SCALE GENOMIC DNA]</scope>
    <source>
        <strain evidence="13">KCTC 52640</strain>
    </source>
</reference>
<name>A0ABV7EWR9_9GAMM</name>
<evidence type="ECO:0000256" key="8">
    <source>
        <dbReference type="HAMAP-Rule" id="MF_00425"/>
    </source>
</evidence>
<comment type="similarity">
    <text evidence="8">Belongs to the NqrA family.</text>
</comment>
<gene>
    <name evidence="8" type="primary">nqrA</name>
    <name evidence="12" type="ORF">ACFOSU_18065</name>
</gene>
<evidence type="ECO:0000256" key="2">
    <source>
        <dbReference type="ARBA" id="ARBA00022967"/>
    </source>
</evidence>